<dbReference type="SMART" id="SM00671">
    <property type="entry name" value="SEL1"/>
    <property type="match status" value="4"/>
</dbReference>
<accession>A0ABR2GQ13</accession>
<reference evidence="1 2" key="1">
    <citation type="submission" date="2024-04" db="EMBL/GenBank/DDBJ databases">
        <title>Tritrichomonas musculus Genome.</title>
        <authorList>
            <person name="Alves-Ferreira E."/>
            <person name="Grigg M."/>
            <person name="Lorenzi H."/>
            <person name="Galac M."/>
        </authorList>
    </citation>
    <scope>NUCLEOTIDE SEQUENCE [LARGE SCALE GENOMIC DNA]</scope>
    <source>
        <strain evidence="1 2">EAF2021</strain>
    </source>
</reference>
<dbReference type="Gene3D" id="1.25.40.10">
    <property type="entry name" value="Tetratricopeptide repeat domain"/>
    <property type="match status" value="1"/>
</dbReference>
<name>A0ABR2GQ13_9EUKA</name>
<dbReference type="SUPFAM" id="SSF81901">
    <property type="entry name" value="HCP-like"/>
    <property type="match status" value="1"/>
</dbReference>
<organism evidence="1 2">
    <name type="scientific">Tritrichomonas musculus</name>
    <dbReference type="NCBI Taxonomy" id="1915356"/>
    <lineage>
        <taxon>Eukaryota</taxon>
        <taxon>Metamonada</taxon>
        <taxon>Parabasalia</taxon>
        <taxon>Tritrichomonadida</taxon>
        <taxon>Tritrichomonadidae</taxon>
        <taxon>Tritrichomonas</taxon>
    </lineage>
</organism>
<dbReference type="InterPro" id="IPR044623">
    <property type="entry name" value="HRD3"/>
</dbReference>
<dbReference type="PANTHER" id="PTHR45084">
    <property type="entry name" value="ERAD-ASSOCIATED E3 UBIQUITIN-PROTEIN LIGASE COMPONENT HRD3A-RELATED"/>
    <property type="match status" value="1"/>
</dbReference>
<proteinExistence type="predicted"/>
<gene>
    <name evidence="1" type="ORF">M9Y10_040229</name>
</gene>
<dbReference type="InterPro" id="IPR011990">
    <property type="entry name" value="TPR-like_helical_dom_sf"/>
</dbReference>
<comment type="caution">
    <text evidence="1">The sequence shown here is derived from an EMBL/GenBank/DDBJ whole genome shotgun (WGS) entry which is preliminary data.</text>
</comment>
<dbReference type="EMBL" id="JAPFFF010000071">
    <property type="protein sequence ID" value="KAK8836029.1"/>
    <property type="molecule type" value="Genomic_DNA"/>
</dbReference>
<protein>
    <submittedName>
        <fullName evidence="1">Uncharacterized protein</fullName>
    </submittedName>
</protein>
<evidence type="ECO:0000313" key="1">
    <source>
        <dbReference type="EMBL" id="KAK8836029.1"/>
    </source>
</evidence>
<dbReference type="Pfam" id="PF08238">
    <property type="entry name" value="Sel1"/>
    <property type="match status" value="5"/>
</dbReference>
<dbReference type="InterPro" id="IPR006597">
    <property type="entry name" value="Sel1-like"/>
</dbReference>
<dbReference type="Proteomes" id="UP001470230">
    <property type="component" value="Unassembled WGS sequence"/>
</dbReference>
<sequence length="214" mass="25102">MQNEVVQRNMEKAIHYLKRASDLNVTLAQKGLGYIYYHAYYVTRDINKAIHYFLLAVKKEEPMSQIYLGKIYFYGDNIPRDLKKGLLYIELAAKNKSREAQLFHGHIYLEGKYVDRDILKPFNLYKEVSSFYNNFAKNNLGVIYKHGHKEINKNIPLSKEYFMGAIKQMNDPVSMYNLANIWLDEAEPDDDCQNSLEVLVRSTSQRLLCLVLMR</sequence>
<evidence type="ECO:0000313" key="2">
    <source>
        <dbReference type="Proteomes" id="UP001470230"/>
    </source>
</evidence>
<dbReference type="PANTHER" id="PTHR45084:SF1">
    <property type="entry name" value="ERAD-ASSOCIATED E3 UBIQUITIN-PROTEIN LIGASE COMPONENT HRD3A-RELATED"/>
    <property type="match status" value="1"/>
</dbReference>
<keyword evidence="2" id="KW-1185">Reference proteome</keyword>